<dbReference type="SUPFAM" id="SSF82185">
    <property type="entry name" value="Histone H3 K4-specific methyltransferase SET7/9 N-terminal domain"/>
    <property type="match status" value="2"/>
</dbReference>
<sequence length="481" mass="55317">MCKVSAIDFFVCPFTSRNYFFSTLRTMRLRHLIAFFAILCYFAGCTVERAEEHILARHANGVKKTSIWVYPDGTILKRNEWYNDGIKELEIPYEDSLPHGEFKRWTGFGDVAMIGRYNKGKKDGKWTVYYQNKKVEAVQYYKDDHPVGDWEGWHHNGVKAIERHYDDNGNHIGVWKHFHDNGVLAEENRCHEANGYVKRFGRNCKITEYYDCVNGYLEGNYKKYYESYGPVDSAAGNCEQAQIMEEGVIQSQFAPLPLTFYRADGSLIKKIKSSFFKGREKIQWFDENNNIVRESSFIAEDSTNKSEVTGIAYGTCANSSTLFCAETLFVRSSEPNGTLDSCTLSLKDDFKQSIGKYPATLRYIQKGHVLLYEELWVREDSTADSSHSTPHIQTSRSFYPDSMGGKMASEGFWQQDPKDNKSKRHGIWRNWYPSGILKDSLNYVNGERVGEQFSYDSTGKLTIHKTEAGKNRPVIMHILGQ</sequence>
<gene>
    <name evidence="1" type="ordered locus">FSU_2434</name>
</gene>
<proteinExistence type="predicted"/>
<dbReference type="HOGENOM" id="CLU_567114_0_0_0"/>
<dbReference type="EMBL" id="CP002158">
    <property type="protein sequence ID" value="ADL25458.1"/>
    <property type="molecule type" value="Genomic_DNA"/>
</dbReference>
<protein>
    <recommendedName>
        <fullName evidence="3">Antitoxin component YwqK of the YwqJK toxin-antitoxin module</fullName>
    </recommendedName>
</protein>
<dbReference type="AlphaFoldDB" id="D9S4V5"/>
<evidence type="ECO:0000313" key="2">
    <source>
        <dbReference type="Proteomes" id="UP000000517"/>
    </source>
</evidence>
<dbReference type="Gene3D" id="3.90.930.1">
    <property type="match status" value="1"/>
</dbReference>
<dbReference type="OrthoDB" id="9808906at2"/>
<dbReference type="KEGG" id="fsc:FSU_2434"/>
<accession>D9S4V5</accession>
<evidence type="ECO:0000313" key="1">
    <source>
        <dbReference type="EMBL" id="ADL25458.1"/>
    </source>
</evidence>
<dbReference type="STRING" id="59374.FSU_2434"/>
<organism evidence="1 2">
    <name type="scientific">Fibrobacter succinogenes (strain ATCC 19169 / S85)</name>
    <dbReference type="NCBI Taxonomy" id="59374"/>
    <lineage>
        <taxon>Bacteria</taxon>
        <taxon>Pseudomonadati</taxon>
        <taxon>Fibrobacterota</taxon>
        <taxon>Fibrobacteria</taxon>
        <taxon>Fibrobacterales</taxon>
        <taxon>Fibrobacteraceae</taxon>
        <taxon>Fibrobacter</taxon>
    </lineage>
</organism>
<dbReference type="eggNOG" id="COG2849">
    <property type="taxonomic scope" value="Bacteria"/>
</dbReference>
<dbReference type="Pfam" id="PF07661">
    <property type="entry name" value="MORN_2"/>
    <property type="match status" value="3"/>
</dbReference>
<name>D9S4V5_FIBSS</name>
<reference evidence="2" key="1">
    <citation type="submission" date="2010-08" db="EMBL/GenBank/DDBJ databases">
        <title>Complete sequence of Fibrobacter succinogenes subsp. succinogenes S85.</title>
        <authorList>
            <person name="Durkin A.S."/>
            <person name="Nelson K.E."/>
            <person name="Morrison M."/>
            <person name="Forsberg C.W."/>
            <person name="Wilson D.B."/>
            <person name="Russell J.B."/>
            <person name="Cann I.K.O."/>
            <person name="Mackie R.I."/>
            <person name="White B.A."/>
        </authorList>
    </citation>
    <scope>NUCLEOTIDE SEQUENCE [LARGE SCALE GENOMIC DNA]</scope>
    <source>
        <strain evidence="2">ATCC 19169 / S85</strain>
    </source>
</reference>
<evidence type="ECO:0008006" key="3">
    <source>
        <dbReference type="Google" id="ProtNLM"/>
    </source>
</evidence>
<dbReference type="Gene3D" id="2.20.110.10">
    <property type="entry name" value="Histone H3 K4-specific methyltransferase SET7/9 N-terminal domain"/>
    <property type="match status" value="1"/>
</dbReference>
<dbReference type="Proteomes" id="UP000000517">
    <property type="component" value="Chromosome"/>
</dbReference>
<dbReference type="InterPro" id="IPR011652">
    <property type="entry name" value="MORN_2"/>
</dbReference>